<dbReference type="PANTHER" id="PTHR33711">
    <property type="entry name" value="DIOXYGENASE, PUTATIVE (AFU_ORTHOLOGUE AFUA_2G02910)-RELATED"/>
    <property type="match status" value="1"/>
</dbReference>
<dbReference type="RefSeq" id="WP_166522650.1">
    <property type="nucleotide sequence ID" value="NZ_JAAABI010000001.1"/>
</dbReference>
<sequence>MKRKDFLKSFLVGLSLPFFAFGKSGQKKTCFTDADVEGPFFRKGAPKRLNLAEGYKEKGTILYVQGHVFGKKCIEPVKNATIDIWHASPKGQYDLNSDTFLFRGRLRTDDNGFYEYKTLLPKGYRDGGLDRPKHIHYKVRAEGYQELTTQLYFAGDEKLKSDFFVIRNRGMKRAMTPTTNEKGELKVTFNLAIKPKNI</sequence>
<accession>A0A964TAI7</accession>
<dbReference type="GO" id="GO:0016702">
    <property type="term" value="F:oxidoreductase activity, acting on single donors with incorporation of molecular oxygen, incorporation of two atoms of oxygen"/>
    <property type="evidence" value="ECO:0007669"/>
    <property type="project" value="InterPro"/>
</dbReference>
<evidence type="ECO:0000259" key="5">
    <source>
        <dbReference type="Pfam" id="PF00775"/>
    </source>
</evidence>
<keyword evidence="3" id="KW-0560">Oxidoreductase</keyword>
<keyword evidence="2" id="KW-0223">Dioxygenase</keyword>
<dbReference type="Pfam" id="PF00775">
    <property type="entry name" value="Dioxygenase_C"/>
    <property type="match status" value="1"/>
</dbReference>
<comment type="similarity">
    <text evidence="1">Belongs to the intradiol ring-cleavage dioxygenase family.</text>
</comment>
<dbReference type="EMBL" id="JAAABI010000001">
    <property type="protein sequence ID" value="NAY91277.1"/>
    <property type="molecule type" value="Genomic_DNA"/>
</dbReference>
<dbReference type="Gene3D" id="2.60.130.10">
    <property type="entry name" value="Aromatic compound dioxygenase"/>
    <property type="match status" value="1"/>
</dbReference>
<keyword evidence="7" id="KW-1185">Reference proteome</keyword>
<evidence type="ECO:0000256" key="4">
    <source>
        <dbReference type="SAM" id="SignalP"/>
    </source>
</evidence>
<dbReference type="Proteomes" id="UP000667650">
    <property type="component" value="Unassembled WGS sequence"/>
</dbReference>
<evidence type="ECO:0000256" key="3">
    <source>
        <dbReference type="ARBA" id="ARBA00023002"/>
    </source>
</evidence>
<name>A0A964TAI7_9FLAO</name>
<comment type="caution">
    <text evidence="6">The sequence shown here is derived from an EMBL/GenBank/DDBJ whole genome shotgun (WGS) entry which is preliminary data.</text>
</comment>
<dbReference type="PANTHER" id="PTHR33711:SF10">
    <property type="entry name" value="INTRADIOL RING-CLEAVAGE DIOXYGENASES DOMAIN-CONTAINING PROTEIN"/>
    <property type="match status" value="1"/>
</dbReference>
<dbReference type="AlphaFoldDB" id="A0A964TAI7"/>
<protein>
    <recommendedName>
        <fullName evidence="5">Intradiol ring-cleavage dioxygenases domain-containing protein</fullName>
    </recommendedName>
</protein>
<dbReference type="InterPro" id="IPR000627">
    <property type="entry name" value="Intradiol_dOase_C"/>
</dbReference>
<evidence type="ECO:0000313" key="7">
    <source>
        <dbReference type="Proteomes" id="UP000667650"/>
    </source>
</evidence>
<dbReference type="InterPro" id="IPR015889">
    <property type="entry name" value="Intradiol_dOase_core"/>
</dbReference>
<gene>
    <name evidence="6" type="ORF">GTQ34_05030</name>
</gene>
<dbReference type="GO" id="GO:0008199">
    <property type="term" value="F:ferric iron binding"/>
    <property type="evidence" value="ECO:0007669"/>
    <property type="project" value="InterPro"/>
</dbReference>
<organism evidence="6 7">
    <name type="scientific">Flagellimonas ochracea</name>
    <dbReference type="NCBI Taxonomy" id="2696472"/>
    <lineage>
        <taxon>Bacteria</taxon>
        <taxon>Pseudomonadati</taxon>
        <taxon>Bacteroidota</taxon>
        <taxon>Flavobacteriia</taxon>
        <taxon>Flavobacteriales</taxon>
        <taxon>Flavobacteriaceae</taxon>
        <taxon>Flagellimonas</taxon>
    </lineage>
</organism>
<feature type="chain" id="PRO_5037350444" description="Intradiol ring-cleavage dioxygenases domain-containing protein" evidence="4">
    <location>
        <begin position="21"/>
        <end position="198"/>
    </location>
</feature>
<keyword evidence="4" id="KW-0732">Signal</keyword>
<feature type="signal peptide" evidence="4">
    <location>
        <begin position="1"/>
        <end position="20"/>
    </location>
</feature>
<evidence type="ECO:0000313" key="6">
    <source>
        <dbReference type="EMBL" id="NAY91277.1"/>
    </source>
</evidence>
<evidence type="ECO:0000256" key="2">
    <source>
        <dbReference type="ARBA" id="ARBA00022964"/>
    </source>
</evidence>
<dbReference type="InterPro" id="IPR050770">
    <property type="entry name" value="Intradiol_RC_Dioxygenase"/>
</dbReference>
<reference evidence="6" key="1">
    <citation type="submission" date="2020-01" db="EMBL/GenBank/DDBJ databases">
        <title>Muricauda ochracea sp. nov., isolated from a tidal flat of Garorim bay in Korea.</title>
        <authorList>
            <person name="Kim D."/>
            <person name="Yoo Y."/>
            <person name="Kim J.-J."/>
        </authorList>
    </citation>
    <scope>NUCLEOTIDE SEQUENCE</scope>
    <source>
        <strain evidence="6">JGD-17</strain>
    </source>
</reference>
<evidence type="ECO:0000256" key="1">
    <source>
        <dbReference type="ARBA" id="ARBA00007825"/>
    </source>
</evidence>
<dbReference type="SUPFAM" id="SSF49482">
    <property type="entry name" value="Aromatic compound dioxygenase"/>
    <property type="match status" value="1"/>
</dbReference>
<proteinExistence type="inferred from homology"/>
<feature type="domain" description="Intradiol ring-cleavage dioxygenases" evidence="5">
    <location>
        <begin position="36"/>
        <end position="191"/>
    </location>
</feature>